<evidence type="ECO:0000256" key="6">
    <source>
        <dbReference type="ARBA" id="ARBA00023295"/>
    </source>
</evidence>
<dbReference type="Pfam" id="PF00703">
    <property type="entry name" value="Glyco_hydro_2"/>
    <property type="match status" value="1"/>
</dbReference>
<dbReference type="Pfam" id="PF02836">
    <property type="entry name" value="Glyco_hydro_2_C"/>
    <property type="match status" value="1"/>
</dbReference>
<dbReference type="InterPro" id="IPR013783">
    <property type="entry name" value="Ig-like_fold"/>
</dbReference>
<evidence type="ECO:0000256" key="3">
    <source>
        <dbReference type="ARBA" id="ARBA00012756"/>
    </source>
</evidence>
<dbReference type="PROSITE" id="PS00719">
    <property type="entry name" value="GLYCOSYL_HYDROL_F2_1"/>
    <property type="match status" value="1"/>
</dbReference>
<dbReference type="InterPro" id="IPR017853">
    <property type="entry name" value="GH"/>
</dbReference>
<name>A0A7C4KZY5_9CHLR</name>
<dbReference type="EC" id="3.2.1.23" evidence="3 8"/>
<dbReference type="InterPro" id="IPR023232">
    <property type="entry name" value="Glyco_hydro_2_AS"/>
</dbReference>
<dbReference type="SUPFAM" id="SSF49785">
    <property type="entry name" value="Galactose-binding domain-like"/>
    <property type="match status" value="1"/>
</dbReference>
<dbReference type="Pfam" id="PF02837">
    <property type="entry name" value="Glyco_hydro_2_N"/>
    <property type="match status" value="1"/>
</dbReference>
<dbReference type="PANTHER" id="PTHR46323:SF2">
    <property type="entry name" value="BETA-GALACTOSIDASE"/>
    <property type="match status" value="1"/>
</dbReference>
<dbReference type="InterPro" id="IPR036156">
    <property type="entry name" value="Beta-gal/glucu_dom_sf"/>
</dbReference>
<feature type="domain" description="Beta galactosidase small chain/" evidence="9">
    <location>
        <begin position="743"/>
        <end position="1022"/>
    </location>
</feature>
<dbReference type="AlphaFoldDB" id="A0A7C4KZY5"/>
<dbReference type="GO" id="GO:0009341">
    <property type="term" value="C:beta-galactosidase complex"/>
    <property type="evidence" value="ECO:0007669"/>
    <property type="project" value="InterPro"/>
</dbReference>
<dbReference type="InterPro" id="IPR004199">
    <property type="entry name" value="B-gal_small/dom_5"/>
</dbReference>
<organism evidence="10">
    <name type="scientific">Bellilinea caldifistulae</name>
    <dbReference type="NCBI Taxonomy" id="360411"/>
    <lineage>
        <taxon>Bacteria</taxon>
        <taxon>Bacillati</taxon>
        <taxon>Chloroflexota</taxon>
        <taxon>Anaerolineae</taxon>
        <taxon>Anaerolineales</taxon>
        <taxon>Anaerolineaceae</taxon>
        <taxon>Bellilinea</taxon>
    </lineage>
</organism>
<comment type="catalytic activity">
    <reaction evidence="1 8">
        <text>Hydrolysis of terminal non-reducing beta-D-galactose residues in beta-D-galactosides.</text>
        <dbReference type="EC" id="3.2.1.23"/>
    </reaction>
</comment>
<dbReference type="InterPro" id="IPR006103">
    <property type="entry name" value="Glyco_hydro_2_cat"/>
</dbReference>
<dbReference type="PANTHER" id="PTHR46323">
    <property type="entry name" value="BETA-GALACTOSIDASE"/>
    <property type="match status" value="1"/>
</dbReference>
<dbReference type="Pfam" id="PF02929">
    <property type="entry name" value="Bgal_small_N"/>
    <property type="match status" value="1"/>
</dbReference>
<evidence type="ECO:0000256" key="7">
    <source>
        <dbReference type="ARBA" id="ARBA00032230"/>
    </source>
</evidence>
<dbReference type="Gene3D" id="2.60.120.260">
    <property type="entry name" value="Galactose-binding domain-like"/>
    <property type="match status" value="1"/>
</dbReference>
<dbReference type="InterPro" id="IPR032312">
    <property type="entry name" value="LacZ_4"/>
</dbReference>
<evidence type="ECO:0000256" key="4">
    <source>
        <dbReference type="ARBA" id="ARBA00013303"/>
    </source>
</evidence>
<protein>
    <recommendedName>
        <fullName evidence="4 8">Beta-galactosidase</fullName>
        <ecNumber evidence="3 8">3.2.1.23</ecNumber>
    </recommendedName>
    <alternativeName>
        <fullName evidence="7 8">Lactase</fullName>
    </alternativeName>
</protein>
<dbReference type="InterPro" id="IPR014718">
    <property type="entry name" value="GH-type_carb-bd"/>
</dbReference>
<dbReference type="SUPFAM" id="SSF49303">
    <property type="entry name" value="beta-Galactosidase/glucuronidase domain"/>
    <property type="match status" value="2"/>
</dbReference>
<dbReference type="GO" id="GO:0030246">
    <property type="term" value="F:carbohydrate binding"/>
    <property type="evidence" value="ECO:0007669"/>
    <property type="project" value="InterPro"/>
</dbReference>
<dbReference type="EMBL" id="DSXR01000010">
    <property type="protein sequence ID" value="HGS86095.1"/>
    <property type="molecule type" value="Genomic_DNA"/>
</dbReference>
<reference evidence="10" key="1">
    <citation type="journal article" date="2020" name="mSystems">
        <title>Genome- and Community-Level Interaction Insights into Carbon Utilization and Element Cycling Functions of Hydrothermarchaeota in Hydrothermal Sediment.</title>
        <authorList>
            <person name="Zhou Z."/>
            <person name="Liu Y."/>
            <person name="Xu W."/>
            <person name="Pan J."/>
            <person name="Luo Z.H."/>
            <person name="Li M."/>
        </authorList>
    </citation>
    <scope>NUCLEOTIDE SEQUENCE [LARGE SCALE GENOMIC DNA]</scope>
    <source>
        <strain evidence="10">SpSt-556</strain>
    </source>
</reference>
<dbReference type="InterPro" id="IPR006101">
    <property type="entry name" value="Glyco_hydro_2"/>
</dbReference>
<dbReference type="InterPro" id="IPR006102">
    <property type="entry name" value="Ig-like_GH2"/>
</dbReference>
<sequence>MTQPLPPDWENTHLQGIHRLPMHASGFPFPDEISARTRQPLRSPWVRSLDGDWRFRLCANPSTLPGGFQQPDFADQEWDAISVPGNWTLQGYDRPIYCNIQMPIPLDPPFVPHDDNPTGLYRRAFDVPPDWGGRRLILRFDGVESAFYVWVNGQMAGFSKDSRLPAEFDITELVQPGINHLAVQVIRWSDGSYLEDQDHWRMAGIYRSVWLYSLPPLFIADVFARPLLEEDLRSGHLEVDVRLGGALKQADGARVEMQLFDPNGQAVFEGYSSEEFRVVMENLPQVRLGRRVSDPLLWSAETPHLYTLVVRLLEQGGAPLQYVACRVGFRRVEVRGRQFLVNGRAVRIRGVNRHEHDERYGKTLSLESMIADIRLMKRHNINAVRTSHYPNDERWYDLCDEYGLYVWDEANIEAHALYNRLCHDPDWRLAFLERGARMVERDKNHPCVVVWSLGNESGYGANHDALAGWMRACDPTRPLHYEGAIAADWESGHAASDIVCPMYPPVEKIRRFGLTSRDPRPLILCEYAHAMGNSPGGLGEYWDVINTTPGLQGGFIWDWVDQGLLKTDPQGRRYWAYGGDFGDQPNDRNFCINGIVFPDRTPHPALYEVKKVYQPLRVRPLDLREGRVEIHNDYDFLPLSHSPRRWEIAVDGEVWQRGSLPLLSTPPGESQPLQLNYRLPPLRPGQEAFLTLRFRLAEDCAWAEADHEVAWEQFRLPLDVPPVIHPTGGLPPVEAQADSSGLHLRAPAGEVHFDLHSGFLTDFRFQGVRLVEHGVQLNLWRAPTDNDGFKWAQDHHGKLLGEWLDAGLDGLEHHLLEMHWKSGEEGSVSVRAVHRICARDVPAGYRMFSNYTLTGSGWLALQVDLRPFGRLPVLPRLGVKLTLPPGFEQFCWLGRGPHESYADRKRGAPVGLYCGSVDEQFVPYIMPQENGNKTDVRWAALRDAAGWGLLASADRLLEVSVSHFTADDLYRALHSVELARRPQVYLNLDVRQLGLGSASCGPGVGEGYLLHPAAERFTLLFQPLAPGDDPRSIGRRWVELPSAFTAEGEGGENGI</sequence>
<dbReference type="SUPFAM" id="SSF51445">
    <property type="entry name" value="(Trans)glycosidases"/>
    <property type="match status" value="1"/>
</dbReference>
<dbReference type="Pfam" id="PF16353">
    <property type="entry name" value="LacZ_4"/>
    <property type="match status" value="1"/>
</dbReference>
<dbReference type="PROSITE" id="PS00608">
    <property type="entry name" value="GLYCOSYL_HYDROL_F2_2"/>
    <property type="match status" value="1"/>
</dbReference>
<gene>
    <name evidence="10" type="ORF">ENT17_00575</name>
</gene>
<dbReference type="InterPro" id="IPR006104">
    <property type="entry name" value="Glyco_hydro_2_N"/>
</dbReference>
<dbReference type="Gene3D" id="2.60.40.10">
    <property type="entry name" value="Immunoglobulins"/>
    <property type="match status" value="2"/>
</dbReference>
<keyword evidence="6 8" id="KW-0326">Glycosidase</keyword>
<evidence type="ECO:0000256" key="1">
    <source>
        <dbReference type="ARBA" id="ARBA00001412"/>
    </source>
</evidence>
<comment type="caution">
    <text evidence="10">The sequence shown here is derived from an EMBL/GenBank/DDBJ whole genome shotgun (WGS) entry which is preliminary data.</text>
</comment>
<dbReference type="SUPFAM" id="SSF74650">
    <property type="entry name" value="Galactose mutarotase-like"/>
    <property type="match status" value="1"/>
</dbReference>
<dbReference type="InterPro" id="IPR008979">
    <property type="entry name" value="Galactose-bd-like_sf"/>
</dbReference>
<evidence type="ECO:0000259" key="9">
    <source>
        <dbReference type="SMART" id="SM01038"/>
    </source>
</evidence>
<dbReference type="InterPro" id="IPR023230">
    <property type="entry name" value="Glyco_hydro_2_CS"/>
</dbReference>
<dbReference type="GO" id="GO:0004565">
    <property type="term" value="F:beta-galactosidase activity"/>
    <property type="evidence" value="ECO:0007669"/>
    <property type="project" value="UniProtKB-EC"/>
</dbReference>
<evidence type="ECO:0000313" key="10">
    <source>
        <dbReference type="EMBL" id="HGS86095.1"/>
    </source>
</evidence>
<evidence type="ECO:0000256" key="2">
    <source>
        <dbReference type="ARBA" id="ARBA00007401"/>
    </source>
</evidence>
<dbReference type="GO" id="GO:0005990">
    <property type="term" value="P:lactose catabolic process"/>
    <property type="evidence" value="ECO:0007669"/>
    <property type="project" value="TreeGrafter"/>
</dbReference>
<accession>A0A7C4KZY5</accession>
<dbReference type="Gene3D" id="2.70.98.10">
    <property type="match status" value="1"/>
</dbReference>
<dbReference type="InterPro" id="IPR011013">
    <property type="entry name" value="Gal_mutarotase_sf_dom"/>
</dbReference>
<evidence type="ECO:0000256" key="8">
    <source>
        <dbReference type="RuleBase" id="RU361154"/>
    </source>
</evidence>
<dbReference type="Gene3D" id="3.20.20.80">
    <property type="entry name" value="Glycosidases"/>
    <property type="match status" value="1"/>
</dbReference>
<dbReference type="InterPro" id="IPR050347">
    <property type="entry name" value="Bact_Beta-galactosidase"/>
</dbReference>
<comment type="similarity">
    <text evidence="2 8">Belongs to the glycosyl hydrolase 2 family.</text>
</comment>
<proteinExistence type="inferred from homology"/>
<dbReference type="PRINTS" id="PR00132">
    <property type="entry name" value="GLHYDRLASE2"/>
</dbReference>
<dbReference type="SMART" id="SM01038">
    <property type="entry name" value="Bgal_small_N"/>
    <property type="match status" value="1"/>
</dbReference>
<evidence type="ECO:0000256" key="5">
    <source>
        <dbReference type="ARBA" id="ARBA00022801"/>
    </source>
</evidence>
<keyword evidence="5 8" id="KW-0378">Hydrolase</keyword>
<dbReference type="FunFam" id="3.20.20.80:FF:000018">
    <property type="entry name" value="Beta-galactosidase"/>
    <property type="match status" value="1"/>
</dbReference>